<comment type="caution">
    <text evidence="1">The sequence shown here is derived from an EMBL/GenBank/DDBJ whole genome shotgun (WGS) entry which is preliminary data.</text>
</comment>
<organism evidence="1 2">
    <name type="scientific">Vermiconidia calcicola</name>
    <dbReference type="NCBI Taxonomy" id="1690605"/>
    <lineage>
        <taxon>Eukaryota</taxon>
        <taxon>Fungi</taxon>
        <taxon>Dikarya</taxon>
        <taxon>Ascomycota</taxon>
        <taxon>Pezizomycotina</taxon>
        <taxon>Dothideomycetes</taxon>
        <taxon>Dothideomycetidae</taxon>
        <taxon>Mycosphaerellales</taxon>
        <taxon>Extremaceae</taxon>
        <taxon>Vermiconidia</taxon>
    </lineage>
</organism>
<evidence type="ECO:0000313" key="2">
    <source>
        <dbReference type="Proteomes" id="UP001281147"/>
    </source>
</evidence>
<protein>
    <submittedName>
        <fullName evidence="1">Uncharacterized protein</fullName>
    </submittedName>
</protein>
<gene>
    <name evidence="1" type="ORF">LTR37_014892</name>
</gene>
<name>A0ACC3MS85_9PEZI</name>
<dbReference type="EMBL" id="JAUTXU010000161">
    <property type="protein sequence ID" value="KAK3702426.1"/>
    <property type="molecule type" value="Genomic_DNA"/>
</dbReference>
<dbReference type="Proteomes" id="UP001281147">
    <property type="component" value="Unassembled WGS sequence"/>
</dbReference>
<reference evidence="1" key="1">
    <citation type="submission" date="2023-07" db="EMBL/GenBank/DDBJ databases">
        <title>Black Yeasts Isolated from many extreme environments.</title>
        <authorList>
            <person name="Coleine C."/>
            <person name="Stajich J.E."/>
            <person name="Selbmann L."/>
        </authorList>
    </citation>
    <scope>NUCLEOTIDE SEQUENCE</scope>
    <source>
        <strain evidence="1">CCFEE 5714</strain>
    </source>
</reference>
<sequence length="330" mass="33620">MHLITTFLPAALAALAVAAPYPMPNGTSIVTALAASGTPAMSATSQCTEHGALICSSDGFSYALCNWGHATWQSVAAGTKCVCSIAGECSIAAMNGTAAVSSPGFVSSAMAPFGTGSSSASVSPTSQPAISISSTALATSASGIATSAGNTSLSVSLAGSPGASPSKYKTYTGTGKPSEGWPKISAWLSFEDLWSSNLASRISNSCADWDMPNNHPGESAVIRRAILDQAKATGVDPRFALVIMLQESGGCVRVPTTENGVTNPGLFQSHNGVGTCSTNICPKAKIDMMVKDGMAGTTYGDGLQQLYAQTTSTGVAKYYQAARMYVKPPR</sequence>
<proteinExistence type="predicted"/>
<accession>A0ACC3MS85</accession>
<keyword evidence="2" id="KW-1185">Reference proteome</keyword>
<evidence type="ECO:0000313" key="1">
    <source>
        <dbReference type="EMBL" id="KAK3702426.1"/>
    </source>
</evidence>